<name>A0ACB7HG82_MANES</name>
<organism evidence="1 2">
    <name type="scientific">Manihot esculenta</name>
    <name type="common">Cassava</name>
    <name type="synonym">Jatropha manihot</name>
    <dbReference type="NCBI Taxonomy" id="3983"/>
    <lineage>
        <taxon>Eukaryota</taxon>
        <taxon>Viridiplantae</taxon>
        <taxon>Streptophyta</taxon>
        <taxon>Embryophyta</taxon>
        <taxon>Tracheophyta</taxon>
        <taxon>Spermatophyta</taxon>
        <taxon>Magnoliopsida</taxon>
        <taxon>eudicotyledons</taxon>
        <taxon>Gunneridae</taxon>
        <taxon>Pentapetalae</taxon>
        <taxon>rosids</taxon>
        <taxon>fabids</taxon>
        <taxon>Malpighiales</taxon>
        <taxon>Euphorbiaceae</taxon>
        <taxon>Crotonoideae</taxon>
        <taxon>Manihoteae</taxon>
        <taxon>Manihot</taxon>
    </lineage>
</organism>
<proteinExistence type="predicted"/>
<protein>
    <submittedName>
        <fullName evidence="1">Uncharacterized protein</fullName>
    </submittedName>
</protein>
<evidence type="ECO:0000313" key="1">
    <source>
        <dbReference type="EMBL" id="KAG8651550.1"/>
    </source>
</evidence>
<accession>A0ACB7HG82</accession>
<dbReference type="Proteomes" id="UP000091857">
    <property type="component" value="Chromosome 7"/>
</dbReference>
<evidence type="ECO:0000313" key="2">
    <source>
        <dbReference type="Proteomes" id="UP000091857"/>
    </source>
</evidence>
<keyword evidence="2" id="KW-1185">Reference proteome</keyword>
<sequence length="88" mass="10378">MLHCPKLTLYVYLYQVESLPEWLGCCLPVDGQLMLFEVCTRVDCLNLKIKRLQDNFRCRAALFSLQFSAFIELSWENKENCSTEHKDK</sequence>
<gene>
    <name evidence="1" type="ORF">MANES_07G143232v8</name>
</gene>
<dbReference type="EMBL" id="CM004393">
    <property type="protein sequence ID" value="KAG8651550.1"/>
    <property type="molecule type" value="Genomic_DNA"/>
</dbReference>
<reference evidence="2" key="1">
    <citation type="journal article" date="2016" name="Nat. Biotechnol.">
        <title>Sequencing wild and cultivated cassava and related species reveals extensive interspecific hybridization and genetic diversity.</title>
        <authorList>
            <person name="Bredeson J.V."/>
            <person name="Lyons J.B."/>
            <person name="Prochnik S.E."/>
            <person name="Wu G.A."/>
            <person name="Ha C.M."/>
            <person name="Edsinger-Gonzales E."/>
            <person name="Grimwood J."/>
            <person name="Schmutz J."/>
            <person name="Rabbi I.Y."/>
            <person name="Egesi C."/>
            <person name="Nauluvula P."/>
            <person name="Lebot V."/>
            <person name="Ndunguru J."/>
            <person name="Mkamilo G."/>
            <person name="Bart R.S."/>
            <person name="Setter T.L."/>
            <person name="Gleadow R.M."/>
            <person name="Kulakow P."/>
            <person name="Ferguson M.E."/>
            <person name="Rounsley S."/>
            <person name="Rokhsar D.S."/>
        </authorList>
    </citation>
    <scope>NUCLEOTIDE SEQUENCE [LARGE SCALE GENOMIC DNA]</scope>
    <source>
        <strain evidence="2">cv. AM560-2</strain>
    </source>
</reference>
<comment type="caution">
    <text evidence="1">The sequence shown here is derived from an EMBL/GenBank/DDBJ whole genome shotgun (WGS) entry which is preliminary data.</text>
</comment>